<proteinExistence type="predicted"/>
<dbReference type="Proteomes" id="UP000516437">
    <property type="component" value="Chromosome 4"/>
</dbReference>
<gene>
    <name evidence="1" type="ORF">CJ030_MR4G015456</name>
</gene>
<evidence type="ECO:0000313" key="2">
    <source>
        <dbReference type="Proteomes" id="UP000516437"/>
    </source>
</evidence>
<sequence>MSQLSCIGPSCLEFTFNPASQRDPRLSRLASGDCGADVFSIDSEYETSQRMPVYLSMIEVLILSSGSSLFGCRESDGNCRAQERLLTFAILPLFWCWVFGV</sequence>
<name>A0A6A1VV58_9ROSI</name>
<protein>
    <submittedName>
        <fullName evidence="1">Uncharacterized protein</fullName>
    </submittedName>
</protein>
<comment type="caution">
    <text evidence="1">The sequence shown here is derived from an EMBL/GenBank/DDBJ whole genome shotgun (WGS) entry which is preliminary data.</text>
</comment>
<organism evidence="1 2">
    <name type="scientific">Morella rubra</name>
    <name type="common">Chinese bayberry</name>
    <dbReference type="NCBI Taxonomy" id="262757"/>
    <lineage>
        <taxon>Eukaryota</taxon>
        <taxon>Viridiplantae</taxon>
        <taxon>Streptophyta</taxon>
        <taxon>Embryophyta</taxon>
        <taxon>Tracheophyta</taxon>
        <taxon>Spermatophyta</taxon>
        <taxon>Magnoliopsida</taxon>
        <taxon>eudicotyledons</taxon>
        <taxon>Gunneridae</taxon>
        <taxon>Pentapetalae</taxon>
        <taxon>rosids</taxon>
        <taxon>fabids</taxon>
        <taxon>Fagales</taxon>
        <taxon>Myricaceae</taxon>
        <taxon>Morella</taxon>
    </lineage>
</organism>
<dbReference type="OrthoDB" id="1750715at2759"/>
<accession>A0A6A1VV58</accession>
<dbReference type="AlphaFoldDB" id="A0A6A1VV58"/>
<keyword evidence="2" id="KW-1185">Reference proteome</keyword>
<dbReference type="EMBL" id="RXIC02000022">
    <property type="protein sequence ID" value="KAB1216842.1"/>
    <property type="molecule type" value="Genomic_DNA"/>
</dbReference>
<reference evidence="1 2" key="1">
    <citation type="journal article" date="2019" name="Plant Biotechnol. J.">
        <title>The red bayberry genome and genetic basis of sex determination.</title>
        <authorList>
            <person name="Jia H.M."/>
            <person name="Jia H.J."/>
            <person name="Cai Q.L."/>
            <person name="Wang Y."/>
            <person name="Zhao H.B."/>
            <person name="Yang W.F."/>
            <person name="Wang G.Y."/>
            <person name="Li Y.H."/>
            <person name="Zhan D.L."/>
            <person name="Shen Y.T."/>
            <person name="Niu Q.F."/>
            <person name="Chang L."/>
            <person name="Qiu J."/>
            <person name="Zhao L."/>
            <person name="Xie H.B."/>
            <person name="Fu W.Y."/>
            <person name="Jin J."/>
            <person name="Li X.W."/>
            <person name="Jiao Y."/>
            <person name="Zhou C.C."/>
            <person name="Tu T."/>
            <person name="Chai C.Y."/>
            <person name="Gao J.L."/>
            <person name="Fan L.J."/>
            <person name="van de Weg E."/>
            <person name="Wang J.Y."/>
            <person name="Gao Z.S."/>
        </authorList>
    </citation>
    <scope>NUCLEOTIDE SEQUENCE [LARGE SCALE GENOMIC DNA]</scope>
    <source>
        <tissue evidence="1">Leaves</tissue>
    </source>
</reference>
<evidence type="ECO:0000313" key="1">
    <source>
        <dbReference type="EMBL" id="KAB1216842.1"/>
    </source>
</evidence>